<dbReference type="Proteomes" id="UP000011885">
    <property type="component" value="Unassembled WGS sequence"/>
</dbReference>
<reference evidence="3 4" key="1">
    <citation type="journal article" date="2013" name="Mar. Genomics">
        <title>Expression of sulfatases in Rhodopirellula baltica and the diversity of sulfatases in the genus Rhodopirellula.</title>
        <authorList>
            <person name="Wegner C.E."/>
            <person name="Richter-Heitmann T."/>
            <person name="Klindworth A."/>
            <person name="Klockow C."/>
            <person name="Richter M."/>
            <person name="Achstetter T."/>
            <person name="Glockner F.O."/>
            <person name="Harder J."/>
        </authorList>
    </citation>
    <scope>NUCLEOTIDE SEQUENCE [LARGE SCALE GENOMIC DNA]</scope>
    <source>
        <strain evidence="3 4">SM41</strain>
    </source>
</reference>
<name>M5TZZ9_9BACT</name>
<gene>
    <name evidence="3" type="ORF">RSSM_03761</name>
</gene>
<keyword evidence="2" id="KW-0472">Membrane</keyword>
<evidence type="ECO:0000256" key="1">
    <source>
        <dbReference type="SAM" id="MobiDB-lite"/>
    </source>
</evidence>
<keyword evidence="4" id="KW-1185">Reference proteome</keyword>
<dbReference type="PATRIC" id="fig|1263870.3.peg.3992"/>
<evidence type="ECO:0000313" key="3">
    <source>
        <dbReference type="EMBL" id="EMI54787.1"/>
    </source>
</evidence>
<sequence length="119" mass="13020">MDDSFALFWILIMKLTIAIVVLFVAGFIGIDFVSKYAMGGVEAGLPGGGDGKYAEYHEDNLFSYYLSDFDSEYKPSWFGSEDDEEVPLTRGQVTNPFASGANSGVGESSTETIRHEGIR</sequence>
<feature type="region of interest" description="Disordered" evidence="1">
    <location>
        <begin position="91"/>
        <end position="119"/>
    </location>
</feature>
<accession>M5TZZ9</accession>
<feature type="transmembrane region" description="Helical" evidence="2">
    <location>
        <begin position="6"/>
        <end position="30"/>
    </location>
</feature>
<keyword evidence="2" id="KW-1133">Transmembrane helix</keyword>
<protein>
    <submittedName>
        <fullName evidence="3">Uncharacterized protein</fullName>
    </submittedName>
</protein>
<dbReference type="EMBL" id="ANOH01000261">
    <property type="protein sequence ID" value="EMI54787.1"/>
    <property type="molecule type" value="Genomic_DNA"/>
</dbReference>
<proteinExistence type="predicted"/>
<keyword evidence="2" id="KW-0812">Transmembrane</keyword>
<feature type="compositionally biased region" description="Polar residues" evidence="1">
    <location>
        <begin position="91"/>
        <end position="111"/>
    </location>
</feature>
<evidence type="ECO:0000313" key="4">
    <source>
        <dbReference type="Proteomes" id="UP000011885"/>
    </source>
</evidence>
<evidence type="ECO:0000256" key="2">
    <source>
        <dbReference type="SAM" id="Phobius"/>
    </source>
</evidence>
<dbReference type="AlphaFoldDB" id="M5TZZ9"/>
<organism evidence="3 4">
    <name type="scientific">Rhodopirellula sallentina SM41</name>
    <dbReference type="NCBI Taxonomy" id="1263870"/>
    <lineage>
        <taxon>Bacteria</taxon>
        <taxon>Pseudomonadati</taxon>
        <taxon>Planctomycetota</taxon>
        <taxon>Planctomycetia</taxon>
        <taxon>Pirellulales</taxon>
        <taxon>Pirellulaceae</taxon>
        <taxon>Rhodopirellula</taxon>
    </lineage>
</organism>
<comment type="caution">
    <text evidence="3">The sequence shown here is derived from an EMBL/GenBank/DDBJ whole genome shotgun (WGS) entry which is preliminary data.</text>
</comment>